<keyword evidence="5 6" id="KW-0472">Membrane</keyword>
<dbReference type="Proteomes" id="UP000002218">
    <property type="component" value="Chromosome"/>
</dbReference>
<feature type="transmembrane region" description="Helical" evidence="6">
    <location>
        <begin position="68"/>
        <end position="95"/>
    </location>
</feature>
<dbReference type="Pfam" id="PF00482">
    <property type="entry name" value="T2SSF"/>
    <property type="match status" value="1"/>
</dbReference>
<sequence length="267" mass="27760">MSLAAGLGVVELEAIRDARQILLALAALALAAAVMVAPPAARRVRPRPGPAARDPRLRQWVRQLVRPIAAFLAVTVIAPGLWWAGLGLAAGLALLRADRARWPTRGSARRRALRRRWLIVHAELLAAALDSGLAMATALRAVSEVLGDQGPSAGQQQSALAALDSVAAMLALGADTDTAWRAVDADADLAPLAAAARRSAVGGTTLADAVREHAAQLREQARDESVRSAGRAGVLMTAPLGVCFLPAFLCLGLAPVVLGLLGRLTIH</sequence>
<dbReference type="RefSeq" id="WP_015746061.1">
    <property type="nucleotide sequence ID" value="NC_013235.1"/>
</dbReference>
<proteinExistence type="predicted"/>
<dbReference type="AlphaFoldDB" id="C8X977"/>
<evidence type="ECO:0000256" key="2">
    <source>
        <dbReference type="ARBA" id="ARBA00022475"/>
    </source>
</evidence>
<evidence type="ECO:0000259" key="7">
    <source>
        <dbReference type="Pfam" id="PF00482"/>
    </source>
</evidence>
<keyword evidence="2" id="KW-1003">Cell membrane</keyword>
<evidence type="ECO:0000256" key="5">
    <source>
        <dbReference type="ARBA" id="ARBA00023136"/>
    </source>
</evidence>
<evidence type="ECO:0000256" key="6">
    <source>
        <dbReference type="SAM" id="Phobius"/>
    </source>
</evidence>
<evidence type="ECO:0000256" key="4">
    <source>
        <dbReference type="ARBA" id="ARBA00022989"/>
    </source>
</evidence>
<keyword evidence="4 6" id="KW-1133">Transmembrane helix</keyword>
<dbReference type="EMBL" id="CP001737">
    <property type="protein sequence ID" value="ACV77145.1"/>
    <property type="molecule type" value="Genomic_DNA"/>
</dbReference>
<accession>C8X977</accession>
<dbReference type="OrthoDB" id="3267562at2"/>
<name>C8X977_NAKMY</name>
<keyword evidence="9" id="KW-1185">Reference proteome</keyword>
<keyword evidence="3 6" id="KW-0812">Transmembrane</keyword>
<evidence type="ECO:0000313" key="8">
    <source>
        <dbReference type="EMBL" id="ACV77145.1"/>
    </source>
</evidence>
<evidence type="ECO:0000313" key="9">
    <source>
        <dbReference type="Proteomes" id="UP000002218"/>
    </source>
</evidence>
<gene>
    <name evidence="8" type="ordered locus">Namu_0731</name>
</gene>
<evidence type="ECO:0000256" key="1">
    <source>
        <dbReference type="ARBA" id="ARBA00004651"/>
    </source>
</evidence>
<feature type="transmembrane region" description="Helical" evidence="6">
    <location>
        <begin position="238"/>
        <end position="261"/>
    </location>
</feature>
<evidence type="ECO:0000256" key="3">
    <source>
        <dbReference type="ARBA" id="ARBA00022692"/>
    </source>
</evidence>
<dbReference type="GO" id="GO:0005886">
    <property type="term" value="C:plasma membrane"/>
    <property type="evidence" value="ECO:0007669"/>
    <property type="project" value="UniProtKB-SubCell"/>
</dbReference>
<dbReference type="InterPro" id="IPR018076">
    <property type="entry name" value="T2SS_GspF_dom"/>
</dbReference>
<comment type="subcellular location">
    <subcellularLocation>
        <location evidence="1">Cell membrane</location>
        <topology evidence="1">Multi-pass membrane protein</topology>
    </subcellularLocation>
</comment>
<feature type="domain" description="Type II secretion system protein GspF" evidence="7">
    <location>
        <begin position="123"/>
        <end position="251"/>
    </location>
</feature>
<reference evidence="8 9" key="2">
    <citation type="journal article" date="2010" name="Stand. Genomic Sci.">
        <title>Complete genome sequence of Nakamurella multipartita type strain (Y-104).</title>
        <authorList>
            <person name="Tice H."/>
            <person name="Mayilraj S."/>
            <person name="Sims D."/>
            <person name="Lapidus A."/>
            <person name="Nolan M."/>
            <person name="Lucas S."/>
            <person name="Glavina Del Rio T."/>
            <person name="Copeland A."/>
            <person name="Cheng J.F."/>
            <person name="Meincke L."/>
            <person name="Bruce D."/>
            <person name="Goodwin L."/>
            <person name="Pitluck S."/>
            <person name="Ivanova N."/>
            <person name="Mavromatis K."/>
            <person name="Ovchinnikova G."/>
            <person name="Pati A."/>
            <person name="Chen A."/>
            <person name="Palaniappan K."/>
            <person name="Land M."/>
            <person name="Hauser L."/>
            <person name="Chang Y.J."/>
            <person name="Jeffries C.D."/>
            <person name="Detter J.C."/>
            <person name="Brettin T."/>
            <person name="Rohde M."/>
            <person name="Goker M."/>
            <person name="Bristow J."/>
            <person name="Eisen J.A."/>
            <person name="Markowitz V."/>
            <person name="Hugenholtz P."/>
            <person name="Kyrpides N.C."/>
            <person name="Klenk H.P."/>
            <person name="Chen F."/>
        </authorList>
    </citation>
    <scope>NUCLEOTIDE SEQUENCE [LARGE SCALE GENOMIC DNA]</scope>
    <source>
        <strain evidence="9">ATCC 700099 / DSM 44233 / CIP 104796 / JCM 9543 / NBRC 105858 / Y-104</strain>
    </source>
</reference>
<dbReference type="PANTHER" id="PTHR35007:SF3">
    <property type="entry name" value="POSSIBLE CONSERVED ALANINE RICH MEMBRANE PROTEIN"/>
    <property type="match status" value="1"/>
</dbReference>
<dbReference type="InParanoid" id="C8X977"/>
<dbReference type="KEGG" id="nml:Namu_0731"/>
<feature type="transmembrane region" description="Helical" evidence="6">
    <location>
        <begin position="116"/>
        <end position="139"/>
    </location>
</feature>
<protein>
    <submittedName>
        <fullName evidence="8">Type II secretion system protein</fullName>
    </submittedName>
</protein>
<organism evidence="8 9">
    <name type="scientific">Nakamurella multipartita (strain ATCC 700099 / DSM 44233 / CIP 104796 / JCM 9543 / NBRC 105858 / Y-104)</name>
    <name type="common">Microsphaera multipartita</name>
    <dbReference type="NCBI Taxonomy" id="479431"/>
    <lineage>
        <taxon>Bacteria</taxon>
        <taxon>Bacillati</taxon>
        <taxon>Actinomycetota</taxon>
        <taxon>Actinomycetes</taxon>
        <taxon>Nakamurellales</taxon>
        <taxon>Nakamurellaceae</taxon>
        <taxon>Nakamurella</taxon>
    </lineage>
</organism>
<dbReference type="PANTHER" id="PTHR35007">
    <property type="entry name" value="INTEGRAL MEMBRANE PROTEIN-RELATED"/>
    <property type="match status" value="1"/>
</dbReference>
<dbReference type="STRING" id="479431.Namu_0731"/>
<feature type="transmembrane region" description="Helical" evidence="6">
    <location>
        <begin position="21"/>
        <end position="41"/>
    </location>
</feature>
<reference evidence="9" key="1">
    <citation type="submission" date="2009-09" db="EMBL/GenBank/DDBJ databases">
        <title>The complete genome of Nakamurella multipartita DSM 44233.</title>
        <authorList>
            <consortium name="US DOE Joint Genome Institute (JGI-PGF)"/>
            <person name="Lucas S."/>
            <person name="Copeland A."/>
            <person name="Lapidus A."/>
            <person name="Glavina del Rio T."/>
            <person name="Dalin E."/>
            <person name="Tice H."/>
            <person name="Bruce D."/>
            <person name="Goodwin L."/>
            <person name="Pitluck S."/>
            <person name="Kyrpides N."/>
            <person name="Mavromatis K."/>
            <person name="Ivanova N."/>
            <person name="Ovchinnikova G."/>
            <person name="Sims D."/>
            <person name="Meincke L."/>
            <person name="Brettin T."/>
            <person name="Detter J.C."/>
            <person name="Han C."/>
            <person name="Larimer F."/>
            <person name="Land M."/>
            <person name="Hauser L."/>
            <person name="Markowitz V."/>
            <person name="Cheng J.-F."/>
            <person name="Hugenholtz P."/>
            <person name="Woyke T."/>
            <person name="Wu D."/>
            <person name="Klenk H.-P."/>
            <person name="Eisen J.A."/>
        </authorList>
    </citation>
    <scope>NUCLEOTIDE SEQUENCE [LARGE SCALE GENOMIC DNA]</scope>
    <source>
        <strain evidence="9">ATCC 700099 / DSM 44233 / CIP 104796 / JCM 9543 / NBRC 105858 / Y-104</strain>
    </source>
</reference>
<dbReference type="HOGENOM" id="CLU_064089_0_1_11"/>
<dbReference type="eggNOG" id="COG2064">
    <property type="taxonomic scope" value="Bacteria"/>
</dbReference>